<dbReference type="CDD" id="cd06261">
    <property type="entry name" value="TM_PBP2"/>
    <property type="match status" value="1"/>
</dbReference>
<keyword evidence="4 7" id="KW-0812">Transmembrane</keyword>
<dbReference type="RefSeq" id="WP_264712700.1">
    <property type="nucleotide sequence ID" value="NZ_JAPDNT010000002.1"/>
</dbReference>
<protein>
    <submittedName>
        <fullName evidence="9">Sugar ABC transporter permease</fullName>
    </submittedName>
</protein>
<keyword evidence="10" id="KW-1185">Reference proteome</keyword>
<comment type="caution">
    <text evidence="9">The sequence shown here is derived from an EMBL/GenBank/DDBJ whole genome shotgun (WGS) entry which is preliminary data.</text>
</comment>
<feature type="domain" description="ABC transmembrane type-1" evidence="8">
    <location>
        <begin position="68"/>
        <end position="284"/>
    </location>
</feature>
<dbReference type="GO" id="GO:0005886">
    <property type="term" value="C:plasma membrane"/>
    <property type="evidence" value="ECO:0007669"/>
    <property type="project" value="UniProtKB-SubCell"/>
</dbReference>
<evidence type="ECO:0000256" key="4">
    <source>
        <dbReference type="ARBA" id="ARBA00022692"/>
    </source>
</evidence>
<accession>A0AA42CGQ5</accession>
<comment type="similarity">
    <text evidence="7">Belongs to the binding-protein-dependent transport system permease family.</text>
</comment>
<dbReference type="InterPro" id="IPR035906">
    <property type="entry name" value="MetI-like_sf"/>
</dbReference>
<keyword evidence="5 7" id="KW-1133">Transmembrane helix</keyword>
<keyword evidence="3" id="KW-1003">Cell membrane</keyword>
<evidence type="ECO:0000313" key="9">
    <source>
        <dbReference type="EMBL" id="MCW3474080.1"/>
    </source>
</evidence>
<evidence type="ECO:0000313" key="10">
    <source>
        <dbReference type="Proteomes" id="UP001165679"/>
    </source>
</evidence>
<organism evidence="9 10">
    <name type="scientific">Limobrevibacterium gyesilva</name>
    <dbReference type="NCBI Taxonomy" id="2991712"/>
    <lineage>
        <taxon>Bacteria</taxon>
        <taxon>Pseudomonadati</taxon>
        <taxon>Pseudomonadota</taxon>
        <taxon>Alphaproteobacteria</taxon>
        <taxon>Acetobacterales</taxon>
        <taxon>Acetobacteraceae</taxon>
        <taxon>Limobrevibacterium</taxon>
    </lineage>
</organism>
<reference evidence="9" key="2">
    <citation type="submission" date="2022-10" db="EMBL/GenBank/DDBJ databases">
        <authorList>
            <person name="Trinh H.N."/>
        </authorList>
    </citation>
    <scope>NUCLEOTIDE SEQUENCE</scope>
    <source>
        <strain evidence="9">RN2-1</strain>
    </source>
</reference>
<dbReference type="PANTHER" id="PTHR43005">
    <property type="entry name" value="BLR7065 PROTEIN"/>
    <property type="match status" value="1"/>
</dbReference>
<feature type="transmembrane region" description="Helical" evidence="7">
    <location>
        <begin position="72"/>
        <end position="93"/>
    </location>
</feature>
<dbReference type="Pfam" id="PF00528">
    <property type="entry name" value="BPD_transp_1"/>
    <property type="match status" value="1"/>
</dbReference>
<dbReference type="Gene3D" id="1.10.3720.10">
    <property type="entry name" value="MetI-like"/>
    <property type="match status" value="1"/>
</dbReference>
<evidence type="ECO:0000256" key="6">
    <source>
        <dbReference type="ARBA" id="ARBA00023136"/>
    </source>
</evidence>
<feature type="transmembrane region" description="Helical" evidence="7">
    <location>
        <begin position="105"/>
        <end position="125"/>
    </location>
</feature>
<dbReference type="EMBL" id="JAPDNT010000002">
    <property type="protein sequence ID" value="MCW3474080.1"/>
    <property type="molecule type" value="Genomic_DNA"/>
</dbReference>
<feature type="transmembrane region" description="Helical" evidence="7">
    <location>
        <begin position="261"/>
        <end position="284"/>
    </location>
</feature>
<name>A0AA42CGQ5_9PROT</name>
<reference evidence="9" key="1">
    <citation type="submission" date="2022-09" db="EMBL/GenBank/DDBJ databases">
        <title>Rhodovastum sp. nov. RN2-1 isolated from soil in Seongnam, South Korea.</title>
        <authorList>
            <person name="Le N.T."/>
        </authorList>
    </citation>
    <scope>NUCLEOTIDE SEQUENCE</scope>
    <source>
        <strain evidence="9">RN2-1</strain>
    </source>
</reference>
<dbReference type="Proteomes" id="UP001165679">
    <property type="component" value="Unassembled WGS sequence"/>
</dbReference>
<keyword evidence="6 7" id="KW-0472">Membrane</keyword>
<feature type="transmembrane region" description="Helical" evidence="7">
    <location>
        <begin position="156"/>
        <end position="180"/>
    </location>
</feature>
<evidence type="ECO:0000256" key="2">
    <source>
        <dbReference type="ARBA" id="ARBA00022448"/>
    </source>
</evidence>
<evidence type="ECO:0000256" key="5">
    <source>
        <dbReference type="ARBA" id="ARBA00022989"/>
    </source>
</evidence>
<dbReference type="AlphaFoldDB" id="A0AA42CGQ5"/>
<dbReference type="GO" id="GO:0055085">
    <property type="term" value="P:transmembrane transport"/>
    <property type="evidence" value="ECO:0007669"/>
    <property type="project" value="InterPro"/>
</dbReference>
<dbReference type="InterPro" id="IPR000515">
    <property type="entry name" value="MetI-like"/>
</dbReference>
<gene>
    <name evidence="9" type="ORF">OL599_05765</name>
</gene>
<sequence length="292" mass="31529">MKVEGRALPWLLLAPALAATVLLVLAPVMETLWLSLHDVILYRPRSRPFVGLANYLALLDDPAFWESLGNSVIWVIAAVSLQFLLGLGAALLLNRQFAWRGIARALVIVPWALPSVIIGLVWTWMLDFNLGILNQVGVRLGLLDAPVAWLARPDTAMAAVILAVVWQGFPFFTVTLLAGLQGIPREHYEAAAIDGAGRFASFRHVTLPGLAPVIATALLLRMIWVANSLDLILVMTGGGPGTATQTLPLYAFLRAWSGANYGYGSALAVVLTLMLLSVVVTYAVRSARERSA</sequence>
<evidence type="ECO:0000256" key="7">
    <source>
        <dbReference type="RuleBase" id="RU363032"/>
    </source>
</evidence>
<evidence type="ECO:0000256" key="1">
    <source>
        <dbReference type="ARBA" id="ARBA00004651"/>
    </source>
</evidence>
<feature type="transmembrane region" description="Helical" evidence="7">
    <location>
        <begin position="7"/>
        <end position="29"/>
    </location>
</feature>
<dbReference type="PANTHER" id="PTHR43005:SF1">
    <property type="entry name" value="SPERMIDINE_PUTRESCINE TRANSPORT SYSTEM PERMEASE PROTEIN"/>
    <property type="match status" value="1"/>
</dbReference>
<dbReference type="SUPFAM" id="SSF161098">
    <property type="entry name" value="MetI-like"/>
    <property type="match status" value="1"/>
</dbReference>
<proteinExistence type="inferred from homology"/>
<feature type="transmembrane region" description="Helical" evidence="7">
    <location>
        <begin position="205"/>
        <end position="226"/>
    </location>
</feature>
<evidence type="ECO:0000259" key="8">
    <source>
        <dbReference type="PROSITE" id="PS50928"/>
    </source>
</evidence>
<evidence type="ECO:0000256" key="3">
    <source>
        <dbReference type="ARBA" id="ARBA00022475"/>
    </source>
</evidence>
<comment type="subcellular location">
    <subcellularLocation>
        <location evidence="1 7">Cell membrane</location>
        <topology evidence="1 7">Multi-pass membrane protein</topology>
    </subcellularLocation>
</comment>
<dbReference type="PROSITE" id="PS50928">
    <property type="entry name" value="ABC_TM1"/>
    <property type="match status" value="1"/>
</dbReference>
<keyword evidence="2 7" id="KW-0813">Transport</keyword>